<keyword evidence="5" id="KW-1185">Reference proteome</keyword>
<dbReference type="InterPro" id="IPR012910">
    <property type="entry name" value="Plug_dom"/>
</dbReference>
<evidence type="ECO:0000313" key="5">
    <source>
        <dbReference type="Proteomes" id="UP001597459"/>
    </source>
</evidence>
<dbReference type="SUPFAM" id="SSF56935">
    <property type="entry name" value="Porins"/>
    <property type="match status" value="1"/>
</dbReference>
<evidence type="ECO:0000256" key="1">
    <source>
        <dbReference type="ARBA" id="ARBA00022729"/>
    </source>
</evidence>
<feature type="domain" description="TonB-dependent receptor plug" evidence="2">
    <location>
        <begin position="221"/>
        <end position="299"/>
    </location>
</feature>
<dbReference type="Pfam" id="PF07715">
    <property type="entry name" value="Plug"/>
    <property type="match status" value="1"/>
</dbReference>
<dbReference type="Pfam" id="PF16344">
    <property type="entry name" value="FecR_C"/>
    <property type="match status" value="1"/>
</dbReference>
<name>A0ABW5NE92_9FLAO</name>
<sequence>MKVRNFLTLFLIPVITISQTKKIFSFEQIPLTEVLQKIEAEYKIKFSYNANRLQGKTISLSYTDNRLEPLLQILEKKLDGSIEKINHRYYVIRFQEEGDEYQICGYIKDASNGEVLGNVTIAIQGRDEGAISDANGYFEILNAKKEDVLIISYIGFSSIEKPVTTFKKGICAAVILFPDNILLGEVLIKEYLIQGIDKTAEGHFIITPQKMGLISGMSEPDLLSSIQQFPGIESPSETASGIFIRGGTPDHNLVLWDGIKMYHTGHFFGMLSTFNPYITKKVKLLKSNIGSYYGDRISGVIDISTEDELNKKVKGGLGSNFTHVDGYIQLPVSSTTGILASFRRSYTDIVRTIMYNRFSERVFQNTKIVTDQDFFTPEFSETTNAFYFSDYTFKIHSKITDKGAVTLSSLYTKNKLDYQASLLDKSEITTNFLTINNKGFSVKYKHKKNAKFSYELSGHYSNYDLNYKGTDLFFGEKRTLLDKENRLEEIGGALDTYWRIGKKWDWRNGVQFFNVDVSYKIENTSDFQDVFDFEDIYEASNIAYAGYSEVTYTGAKDIVIGGIRGSYHHSLNTFLVAPRIAYKRKLTKQLLGKIAADTKNQTVSQIIELYTNDFGLENQLWAVANKSDIPILKSYQIAFGGEYKANSWLIDIEAYYKFINDLSSIGKGFGTEDTEVLSIGENTIKGIDFLVKKKFTNYTSWISYSYAKSDFLFEGLNDEKTFASNYDIRHSLRWSHTYSWNKFMFSLGWAFRSGTPYTEIVDLENEGEEIALLYEELNGNRLPLYHRLDFSTVYTFDVSKQKNIRGKAGFSILNLYDKQNVINRSYSILEEDDPSGNILYKLRQTDKVSLRVTPTVFFRLNF</sequence>
<dbReference type="EMBL" id="JBHULX010000046">
    <property type="protein sequence ID" value="MFD2593329.1"/>
    <property type="molecule type" value="Genomic_DNA"/>
</dbReference>
<dbReference type="SUPFAM" id="SSF49464">
    <property type="entry name" value="Carboxypeptidase regulatory domain-like"/>
    <property type="match status" value="1"/>
</dbReference>
<reference evidence="5" key="1">
    <citation type="journal article" date="2019" name="Int. J. Syst. Evol. Microbiol.">
        <title>The Global Catalogue of Microorganisms (GCM) 10K type strain sequencing project: providing services to taxonomists for standard genome sequencing and annotation.</title>
        <authorList>
            <consortium name="The Broad Institute Genomics Platform"/>
            <consortium name="The Broad Institute Genome Sequencing Center for Infectious Disease"/>
            <person name="Wu L."/>
            <person name="Ma J."/>
        </authorList>
    </citation>
    <scope>NUCLEOTIDE SEQUENCE [LARGE SCALE GENOMIC DNA]</scope>
    <source>
        <strain evidence="5">KCTC 42423</strain>
    </source>
</reference>
<evidence type="ECO:0000259" key="3">
    <source>
        <dbReference type="Pfam" id="PF16344"/>
    </source>
</evidence>
<accession>A0ABW5NE92</accession>
<dbReference type="PANTHER" id="PTHR30069">
    <property type="entry name" value="TONB-DEPENDENT OUTER MEMBRANE RECEPTOR"/>
    <property type="match status" value="1"/>
</dbReference>
<dbReference type="Gene3D" id="2.60.40.1120">
    <property type="entry name" value="Carboxypeptidase-like, regulatory domain"/>
    <property type="match status" value="1"/>
</dbReference>
<dbReference type="InterPro" id="IPR008969">
    <property type="entry name" value="CarboxyPept-like_regulatory"/>
</dbReference>
<evidence type="ECO:0000313" key="4">
    <source>
        <dbReference type="EMBL" id="MFD2593329.1"/>
    </source>
</evidence>
<comment type="caution">
    <text evidence="4">The sequence shown here is derived from an EMBL/GenBank/DDBJ whole genome shotgun (WGS) entry which is preliminary data.</text>
</comment>
<dbReference type="PANTHER" id="PTHR30069:SF29">
    <property type="entry name" value="HEMOGLOBIN AND HEMOGLOBIN-HAPTOGLOBIN-BINDING PROTEIN 1-RELATED"/>
    <property type="match status" value="1"/>
</dbReference>
<keyword evidence="1" id="KW-0732">Signal</keyword>
<feature type="domain" description="Protein FecR C-terminal" evidence="3">
    <location>
        <begin position="24"/>
        <end position="90"/>
    </location>
</feature>
<evidence type="ECO:0000259" key="2">
    <source>
        <dbReference type="Pfam" id="PF07715"/>
    </source>
</evidence>
<dbReference type="InterPro" id="IPR032508">
    <property type="entry name" value="FecR_C"/>
</dbReference>
<proteinExistence type="predicted"/>
<dbReference type="InterPro" id="IPR037066">
    <property type="entry name" value="Plug_dom_sf"/>
</dbReference>
<dbReference type="Gene3D" id="2.170.130.10">
    <property type="entry name" value="TonB-dependent receptor, plug domain"/>
    <property type="match status" value="1"/>
</dbReference>
<dbReference type="RefSeq" id="WP_378256810.1">
    <property type="nucleotide sequence ID" value="NZ_JBHSJV010000001.1"/>
</dbReference>
<organism evidence="4 5">
    <name type="scientific">Aquimarina hainanensis</name>
    <dbReference type="NCBI Taxonomy" id="1578017"/>
    <lineage>
        <taxon>Bacteria</taxon>
        <taxon>Pseudomonadati</taxon>
        <taxon>Bacteroidota</taxon>
        <taxon>Flavobacteriia</taxon>
        <taxon>Flavobacteriales</taxon>
        <taxon>Flavobacteriaceae</taxon>
        <taxon>Aquimarina</taxon>
    </lineage>
</organism>
<dbReference type="Proteomes" id="UP001597459">
    <property type="component" value="Unassembled WGS sequence"/>
</dbReference>
<protein>
    <submittedName>
        <fullName evidence="4">Carboxypeptidase-like regulatory domain-containing protein</fullName>
    </submittedName>
</protein>
<gene>
    <name evidence="4" type="ORF">ACFSTE_21010</name>
</gene>
<dbReference type="Gene3D" id="3.55.50.30">
    <property type="match status" value="1"/>
</dbReference>
<dbReference type="InterPro" id="IPR039426">
    <property type="entry name" value="TonB-dep_rcpt-like"/>
</dbReference>
<dbReference type="Pfam" id="PF13715">
    <property type="entry name" value="CarbopepD_reg_2"/>
    <property type="match status" value="1"/>
</dbReference>